<dbReference type="KEGG" id="kpul:GXN76_01865"/>
<evidence type="ECO:0000313" key="2">
    <source>
        <dbReference type="EMBL" id="QKG83336.1"/>
    </source>
</evidence>
<protein>
    <submittedName>
        <fullName evidence="2">Uncharacterized protein</fullName>
    </submittedName>
</protein>
<proteinExistence type="predicted"/>
<evidence type="ECO:0000256" key="1">
    <source>
        <dbReference type="SAM" id="MobiDB-lite"/>
    </source>
</evidence>
<reference evidence="2 3" key="1">
    <citation type="submission" date="2020-01" db="EMBL/GenBank/DDBJ databases">
        <authorList>
            <person name="Gulvik C.A."/>
            <person name="Batra D.G."/>
        </authorList>
    </citation>
    <scope>NUCLEOTIDE SEQUENCE [LARGE SCALE GENOMIC DNA]</scope>
    <source>
        <strain evidence="2 3">W9323</strain>
    </source>
</reference>
<organism evidence="2 3">
    <name type="scientific">Kroppenstedtia pulmonis</name>
    <dbReference type="NCBI Taxonomy" id="1380685"/>
    <lineage>
        <taxon>Bacteria</taxon>
        <taxon>Bacillati</taxon>
        <taxon>Bacillota</taxon>
        <taxon>Bacilli</taxon>
        <taxon>Bacillales</taxon>
        <taxon>Thermoactinomycetaceae</taxon>
        <taxon>Kroppenstedtia</taxon>
    </lineage>
</organism>
<dbReference type="AlphaFoldDB" id="A0A7D4C4K1"/>
<dbReference type="Proteomes" id="UP000503088">
    <property type="component" value="Chromosome"/>
</dbReference>
<feature type="region of interest" description="Disordered" evidence="1">
    <location>
        <begin position="1"/>
        <end position="40"/>
    </location>
</feature>
<keyword evidence="3" id="KW-1185">Reference proteome</keyword>
<evidence type="ECO:0000313" key="3">
    <source>
        <dbReference type="Proteomes" id="UP000503088"/>
    </source>
</evidence>
<accession>A0A7D4C4K1</accession>
<gene>
    <name evidence="2" type="ORF">GXN76_01865</name>
</gene>
<dbReference type="EMBL" id="CP048104">
    <property type="protein sequence ID" value="QKG83336.1"/>
    <property type="molecule type" value="Genomic_DNA"/>
</dbReference>
<dbReference type="RefSeq" id="WP_173219893.1">
    <property type="nucleotide sequence ID" value="NZ_CP048104.1"/>
</dbReference>
<sequence>MGEKKPTYPVKPLPKVPKMPMPHYPPKPPKYPKPKPQPCRPQPNPCDMPYPWHGQYYQPYMMDPGMMQHMYRQMRACHHMERRMMEKYMYDCGYPMDICNESSSVGWEPRF</sequence>
<name>A0A7D4C4K1_9BACL</name>
<feature type="compositionally biased region" description="Pro residues" evidence="1">
    <location>
        <begin position="9"/>
        <end position="40"/>
    </location>
</feature>